<dbReference type="GO" id="GO:0005730">
    <property type="term" value="C:nucleolus"/>
    <property type="evidence" value="ECO:0007669"/>
    <property type="project" value="TreeGrafter"/>
</dbReference>
<dbReference type="SUPFAM" id="SSF81631">
    <property type="entry name" value="PAP/OAS1 substrate-binding domain"/>
    <property type="match status" value="1"/>
</dbReference>
<dbReference type="GO" id="GO:0043634">
    <property type="term" value="P:polyadenylation-dependent ncRNA catabolic process"/>
    <property type="evidence" value="ECO:0007669"/>
    <property type="project" value="TreeGrafter"/>
</dbReference>
<dbReference type="InterPro" id="IPR043519">
    <property type="entry name" value="NT_sf"/>
</dbReference>
<gene>
    <name evidence="3" type="ORF">AC578_4921</name>
</gene>
<comment type="caution">
    <text evidence="3">The sequence shown here is derived from an EMBL/GenBank/DDBJ whole genome shotgun (WGS) entry which is preliminary data.</text>
</comment>
<dbReference type="STRING" id="321146.A0A139HNT7"/>
<dbReference type="Proteomes" id="UP000070133">
    <property type="component" value="Unassembled WGS sequence"/>
</dbReference>
<name>A0A139HNT7_9PEZI</name>
<dbReference type="InterPro" id="IPR045862">
    <property type="entry name" value="Trf4-like"/>
</dbReference>
<organism evidence="3 4">
    <name type="scientific">Pseudocercospora eumusae</name>
    <dbReference type="NCBI Taxonomy" id="321146"/>
    <lineage>
        <taxon>Eukaryota</taxon>
        <taxon>Fungi</taxon>
        <taxon>Dikarya</taxon>
        <taxon>Ascomycota</taxon>
        <taxon>Pezizomycotina</taxon>
        <taxon>Dothideomycetes</taxon>
        <taxon>Dothideomycetidae</taxon>
        <taxon>Mycosphaerellales</taxon>
        <taxon>Mycosphaerellaceae</taxon>
        <taxon>Pseudocercospora</taxon>
    </lineage>
</organism>
<dbReference type="AlphaFoldDB" id="A0A139HNT7"/>
<evidence type="ECO:0000256" key="2">
    <source>
        <dbReference type="SAM" id="Phobius"/>
    </source>
</evidence>
<feature type="compositionally biased region" description="Basic and acidic residues" evidence="1">
    <location>
        <begin position="614"/>
        <end position="625"/>
    </location>
</feature>
<dbReference type="GO" id="GO:0031499">
    <property type="term" value="C:TRAMP complex"/>
    <property type="evidence" value="ECO:0007669"/>
    <property type="project" value="TreeGrafter"/>
</dbReference>
<dbReference type="SUPFAM" id="SSF81301">
    <property type="entry name" value="Nucleotidyltransferase"/>
    <property type="match status" value="1"/>
</dbReference>
<dbReference type="GO" id="GO:1990817">
    <property type="term" value="F:poly(A) RNA polymerase activity"/>
    <property type="evidence" value="ECO:0007669"/>
    <property type="project" value="InterPro"/>
</dbReference>
<evidence type="ECO:0000313" key="3">
    <source>
        <dbReference type="EMBL" id="KXT04052.1"/>
    </source>
</evidence>
<feature type="region of interest" description="Disordered" evidence="1">
    <location>
        <begin position="611"/>
        <end position="640"/>
    </location>
</feature>
<evidence type="ECO:0008006" key="5">
    <source>
        <dbReference type="Google" id="ProtNLM"/>
    </source>
</evidence>
<dbReference type="PANTHER" id="PTHR23092">
    <property type="entry name" value="POLY(A) RNA POLYMERASE"/>
    <property type="match status" value="1"/>
</dbReference>
<keyword evidence="2" id="KW-0812">Transmembrane</keyword>
<keyword evidence="2" id="KW-0472">Membrane</keyword>
<dbReference type="GO" id="GO:0003729">
    <property type="term" value="F:mRNA binding"/>
    <property type="evidence" value="ECO:0007669"/>
    <property type="project" value="TreeGrafter"/>
</dbReference>
<evidence type="ECO:0000256" key="1">
    <source>
        <dbReference type="SAM" id="MobiDB-lite"/>
    </source>
</evidence>
<evidence type="ECO:0000313" key="4">
    <source>
        <dbReference type="Proteomes" id="UP000070133"/>
    </source>
</evidence>
<accession>A0A139HNT7</accession>
<feature type="region of interest" description="Disordered" evidence="1">
    <location>
        <begin position="35"/>
        <end position="99"/>
    </location>
</feature>
<keyword evidence="2" id="KW-1133">Transmembrane helix</keyword>
<protein>
    <recommendedName>
        <fullName evidence="5">Polynucleotide adenylyltransferase</fullName>
    </recommendedName>
</protein>
<sequence>MQFYRPIRRSVCCAHNAYNVKLALRAAFGTTTKRSNANANANANDEKDAPDEDIPSPWESSHWKSLEANPEPEDIKGPEGELDHSPREGDPPVTKQIPSHRVRFIKGNHVLDILTKEAQRSEVVPQKKSEENDKIYDRRMNVIELQDIQPIAWQRAMRAMSDHLHQISNPRAKWINKMSLVMRDRLKERVFDYKPCNVLPMTNSSAEKPPPWERQLRQPRVDGLTHLDEELKAFATWIQPTAKERMARNAVMEETMNLVKASLKDDVSITTKMELHGSEKTGLALPWSDIDIRIWDDREAPAKAGPAAARLFHRLGLVADTMRSSDEWTLVVVRDTAYPILNAQHMKSGLDVQIVAAPNSHGQEAVVKQCLEDMPYLRTVFYAVRTFFAMRRLDEVYTGGLGSYGIFVLLVATILRNPIKNNRGECPHAAAFTTFFETLSPIDARKAQDSNSIARDSKSINLKKFAISCFPRTKFLKHAPSPDLLKYMALAEKRGDKIRAGQWRMSQRNEWMPYLLTLQDPANPHNDLGRKTYAIKHILASITTCDKSLRRRIVAMDARYVQGRPWVGPPMLATVLGRPDAEYKERRKKLEAFGMEIAWETGQVWRKHLSHGVRGQEMEEKKGNDEGTANARMRFHRVSS</sequence>
<dbReference type="GO" id="GO:0031123">
    <property type="term" value="P:RNA 3'-end processing"/>
    <property type="evidence" value="ECO:0007669"/>
    <property type="project" value="TreeGrafter"/>
</dbReference>
<dbReference type="OrthoDB" id="273917at2759"/>
<dbReference type="Gene3D" id="1.10.1410.10">
    <property type="match status" value="1"/>
</dbReference>
<proteinExistence type="predicted"/>
<feature type="transmembrane region" description="Helical" evidence="2">
    <location>
        <begin position="396"/>
        <end position="415"/>
    </location>
</feature>
<reference evidence="3 4" key="1">
    <citation type="submission" date="2015-07" db="EMBL/GenBank/DDBJ databases">
        <title>Comparative genomics of the Sigatoka disease complex on banana suggests a link between parallel evolutionary changes in Pseudocercospora fijiensis and Pseudocercospora eumusae and increased virulence on the banana host.</title>
        <authorList>
            <person name="Chang T.-C."/>
            <person name="Salvucci A."/>
            <person name="Crous P.W."/>
            <person name="Stergiopoulos I."/>
        </authorList>
    </citation>
    <scope>NUCLEOTIDE SEQUENCE [LARGE SCALE GENOMIC DNA]</scope>
    <source>
        <strain evidence="3 4">CBS 114824</strain>
    </source>
</reference>
<keyword evidence="4" id="KW-1185">Reference proteome</keyword>
<dbReference type="PANTHER" id="PTHR23092:SF15">
    <property type="entry name" value="INACTIVE NON-CANONICAL POLY(A) RNA POLYMERASE PROTEIN TRF4-2-RELATED"/>
    <property type="match status" value="1"/>
</dbReference>
<feature type="compositionally biased region" description="Basic and acidic residues" evidence="1">
    <location>
        <begin position="73"/>
        <end position="90"/>
    </location>
</feature>
<dbReference type="EMBL" id="LFZN01000024">
    <property type="protein sequence ID" value="KXT04052.1"/>
    <property type="molecule type" value="Genomic_DNA"/>
</dbReference>